<reference evidence="1 2" key="1">
    <citation type="submission" date="2018-06" db="EMBL/GenBank/DDBJ databases">
        <title>Comparative genomics reveals the genomic features of Rhizophagus irregularis, R. cerebriforme, R. diaphanum and Gigaspora rosea, and their symbiotic lifestyle signature.</title>
        <authorList>
            <person name="Morin E."/>
            <person name="San Clemente H."/>
            <person name="Chen E.C.H."/>
            <person name="De La Providencia I."/>
            <person name="Hainaut M."/>
            <person name="Kuo A."/>
            <person name="Kohler A."/>
            <person name="Murat C."/>
            <person name="Tang N."/>
            <person name="Roy S."/>
            <person name="Loubradou J."/>
            <person name="Henrissat B."/>
            <person name="Grigoriev I.V."/>
            <person name="Corradi N."/>
            <person name="Roux C."/>
            <person name="Martin F.M."/>
        </authorList>
    </citation>
    <scope>NUCLEOTIDE SEQUENCE [LARGE SCALE GENOMIC DNA]</scope>
    <source>
        <strain evidence="1 2">DAOM 194757</strain>
    </source>
</reference>
<gene>
    <name evidence="1" type="ORF">C2G38_2193640</name>
</gene>
<comment type="caution">
    <text evidence="1">The sequence shown here is derived from an EMBL/GenBank/DDBJ whole genome shotgun (WGS) entry which is preliminary data.</text>
</comment>
<protein>
    <submittedName>
        <fullName evidence="1">Uncharacterized protein</fullName>
    </submittedName>
</protein>
<name>A0A397V1Q4_9GLOM</name>
<dbReference type="AlphaFoldDB" id="A0A397V1Q4"/>
<accession>A0A397V1Q4</accession>
<evidence type="ECO:0000313" key="2">
    <source>
        <dbReference type="Proteomes" id="UP000266673"/>
    </source>
</evidence>
<dbReference type="Proteomes" id="UP000266673">
    <property type="component" value="Unassembled WGS sequence"/>
</dbReference>
<dbReference type="EMBL" id="QKWP01000783">
    <property type="protein sequence ID" value="RIB14939.1"/>
    <property type="molecule type" value="Genomic_DNA"/>
</dbReference>
<proteinExistence type="predicted"/>
<evidence type="ECO:0000313" key="1">
    <source>
        <dbReference type="EMBL" id="RIB14939.1"/>
    </source>
</evidence>
<sequence>MLMKVVKPVVNAIGRLESNNFILADIFKELTCIYYQLALLQVPIDGFREHTLAVVNKLNENEVICALLELAKAWNFSKRDTSLLFKELISSYDRPHSTGCKWLYSSLGLVKSKIRNKITSDNLSIIGQLKNELKKKVPTKAKQHKTISDSLINNDISLDDEFNNKADQLARYHQTAPYLLFDSQNIYNYNFTLSVDNFSIELPIRHCVKTICHAHILALWSSQNRFQQWLPISQYINWNATWLYINNNQKISNYSHSFHSSTLKSFRIKILLDDLSAPHILHRRNPSYPNTCHLCQQASEPLHWIICPTSEPLFQLIKDFLAHILSPNKLEITNLAAENLYTQIMNLNSFQIHQLPNQPSLLSTLSGLISLDIISTLYELTTSSKSACSLTISLLLHINQQIYTNIWIPYCISRSQNQALYSQASSSLSSTFSISNSSKNIQDSYNHIFDISLQKIETWLYKWIKFSTPSSDILTYTQI</sequence>
<organism evidence="1 2">
    <name type="scientific">Gigaspora rosea</name>
    <dbReference type="NCBI Taxonomy" id="44941"/>
    <lineage>
        <taxon>Eukaryota</taxon>
        <taxon>Fungi</taxon>
        <taxon>Fungi incertae sedis</taxon>
        <taxon>Mucoromycota</taxon>
        <taxon>Glomeromycotina</taxon>
        <taxon>Glomeromycetes</taxon>
        <taxon>Diversisporales</taxon>
        <taxon>Gigasporaceae</taxon>
        <taxon>Gigaspora</taxon>
    </lineage>
</organism>
<keyword evidence="2" id="KW-1185">Reference proteome</keyword>